<proteinExistence type="predicted"/>
<protein>
    <submittedName>
        <fullName evidence="1">Uncharacterized protein</fullName>
    </submittedName>
</protein>
<dbReference type="EMBL" id="CM031809">
    <property type="protein sequence ID" value="KAG6668871.1"/>
    <property type="molecule type" value="Genomic_DNA"/>
</dbReference>
<organism evidence="1 2">
    <name type="scientific">Carya illinoinensis</name>
    <name type="common">Pecan</name>
    <dbReference type="NCBI Taxonomy" id="32201"/>
    <lineage>
        <taxon>Eukaryota</taxon>
        <taxon>Viridiplantae</taxon>
        <taxon>Streptophyta</taxon>
        <taxon>Embryophyta</taxon>
        <taxon>Tracheophyta</taxon>
        <taxon>Spermatophyta</taxon>
        <taxon>Magnoliopsida</taxon>
        <taxon>eudicotyledons</taxon>
        <taxon>Gunneridae</taxon>
        <taxon>Pentapetalae</taxon>
        <taxon>rosids</taxon>
        <taxon>fabids</taxon>
        <taxon>Fagales</taxon>
        <taxon>Juglandaceae</taxon>
        <taxon>Carya</taxon>
    </lineage>
</organism>
<evidence type="ECO:0000313" key="2">
    <source>
        <dbReference type="Proteomes" id="UP000811609"/>
    </source>
</evidence>
<name>A0A8T1RSH3_CARIL</name>
<dbReference type="Proteomes" id="UP000811609">
    <property type="component" value="Chromosome 1"/>
</dbReference>
<keyword evidence="2" id="KW-1185">Reference proteome</keyword>
<gene>
    <name evidence="1" type="ORF">CIPAW_01G202200</name>
</gene>
<evidence type="ECO:0000313" key="1">
    <source>
        <dbReference type="EMBL" id="KAG6668871.1"/>
    </source>
</evidence>
<accession>A0A8T1RSH3</accession>
<reference evidence="1" key="1">
    <citation type="submission" date="2020-12" db="EMBL/GenBank/DDBJ databases">
        <title>WGS assembly of Carya illinoinensis cv. Pawnee.</title>
        <authorList>
            <person name="Platts A."/>
            <person name="Shu S."/>
            <person name="Wright S."/>
            <person name="Barry K."/>
            <person name="Edger P."/>
            <person name="Pires J.C."/>
            <person name="Schmutz J."/>
        </authorList>
    </citation>
    <scope>NUCLEOTIDE SEQUENCE</scope>
    <source>
        <tissue evidence="1">Leaf</tissue>
    </source>
</reference>
<dbReference type="AlphaFoldDB" id="A0A8T1RSH3"/>
<sequence>MCGIALIISGIRIYKTSSLFLDLYLQPRHPRLSK</sequence>
<comment type="caution">
    <text evidence="1">The sequence shown here is derived from an EMBL/GenBank/DDBJ whole genome shotgun (WGS) entry which is preliminary data.</text>
</comment>